<feature type="compositionally biased region" description="Basic and acidic residues" evidence="1">
    <location>
        <begin position="697"/>
        <end position="710"/>
    </location>
</feature>
<dbReference type="SUPFAM" id="SSF117281">
    <property type="entry name" value="Kelch motif"/>
    <property type="match status" value="1"/>
</dbReference>
<feature type="compositionally biased region" description="Basic and acidic residues" evidence="1">
    <location>
        <begin position="746"/>
        <end position="762"/>
    </location>
</feature>
<feature type="compositionally biased region" description="Low complexity" evidence="1">
    <location>
        <begin position="711"/>
        <end position="720"/>
    </location>
</feature>
<dbReference type="STRING" id="1196081.A0A364KKT3"/>
<feature type="compositionally biased region" description="Basic and acidic residues" evidence="1">
    <location>
        <begin position="949"/>
        <end position="964"/>
    </location>
</feature>
<keyword evidence="2" id="KW-0472">Membrane</keyword>
<keyword evidence="2" id="KW-0812">Transmembrane</keyword>
<evidence type="ECO:0000313" key="4">
    <source>
        <dbReference type="Proteomes" id="UP000249363"/>
    </source>
</evidence>
<sequence length="1028" mass="111124">MEPLWGHLGQSHNGQRQKARAYVPSAAKMPFALSHTFLAWTMWAAVSVAHVTIPYIPTHAFTSSQVSNTSDLVYIFQPISDQSAVQLLALNLSSTINPSSPEYTVLSDDVPFSAGGEAYVPMLNTNGSIMVFSGNCNSSQEAPRLWSFQLDDNSSIGNGTWSSVAVNGSGTNITGPGYLASGFAYNSSNDTSSEYYSFGGMCPFADGNESDWTSNAVYSNEMTALTAQNTSTNSFNYILQQSDSSNSPIAEAGYTVTPLQKTSSTTSGGVVVQQESFLVIGGHTQTAFLNMSTLALFSLPQASWSYISIGATVDTGRTDLAIRDTTDIEPRSGHSAVMSSDGSKIIVYGGWVGDTSTPADPQLAILEVGEDYGGSGEWTWSIPESTGSGPASGSGIFGHATTMLAGDVMLISGGYVIPASSGTTKRASSEGFQSSSQAYLYNLTSNSWVSTYTAPNPSDTNISSHSSGALSSSGEKAGLGIGISAAAIAVVCIGYFYWSRKRWTHRRQRDQELRKLALGAERSNIWGEPGIESSYRGPSDAVLRNSIIENVYSSGPSHQYSAVPVPGSNNKTEAERSGLLYDVPSPSRGLRRSLSTRPQRVQSANWYEDNRMSYRAGAIHPIDEQEEYETPPEEASERRPESGSSESSTNNRFSDPFKDPSPSPTRAPLIAFHEESTHQHEGADEASIRSGESRGTSPDKSERTHSDLSESSRSGISEFSIQRSNIGSQRRSTRLFQSTIPTLEPSHYDDNGSGRTSPEKSSQHAVEGSSMRWPFERSGTVDSLSTSASRHRRTPLEGDTLLGSGPEWSTPPESPSRFSDRENRPNSNNSQTWMGSIRKTFSNARKVVLSSYGNNFPEDERASPAMFEFNSPVDFDDDNGLSPQISRRASSASVVAHHQRRKQGPKDWAVDGRSSRQSATGMSSSSRRQSRRTNDLLDDNEAEEDDAFDDRLDVIDDDPDEHHRGGGSSIGATDDEDWDVELAAEGRLVQITYTIPKERLRVVNAGAGDRVIGDDVSEVVSRTSQEGR</sequence>
<feature type="compositionally biased region" description="Acidic residues" evidence="1">
    <location>
        <begin position="936"/>
        <end position="948"/>
    </location>
</feature>
<feature type="transmembrane region" description="Helical" evidence="2">
    <location>
        <begin position="477"/>
        <end position="498"/>
    </location>
</feature>
<feature type="region of interest" description="Disordered" evidence="1">
    <location>
        <begin position="619"/>
        <end position="837"/>
    </location>
</feature>
<organism evidence="3 4">
    <name type="scientific">Talaromyces amestolkiae</name>
    <dbReference type="NCBI Taxonomy" id="1196081"/>
    <lineage>
        <taxon>Eukaryota</taxon>
        <taxon>Fungi</taxon>
        <taxon>Dikarya</taxon>
        <taxon>Ascomycota</taxon>
        <taxon>Pezizomycotina</taxon>
        <taxon>Eurotiomycetes</taxon>
        <taxon>Eurotiomycetidae</taxon>
        <taxon>Eurotiales</taxon>
        <taxon>Trichocomaceae</taxon>
        <taxon>Talaromyces</taxon>
        <taxon>Talaromyces sect. Talaromyces</taxon>
    </lineage>
</organism>
<dbReference type="EMBL" id="MIKG01000001">
    <property type="protein sequence ID" value="RAO64155.1"/>
    <property type="molecule type" value="Genomic_DNA"/>
</dbReference>
<reference evidence="3 4" key="1">
    <citation type="journal article" date="2017" name="Biotechnol. Biofuels">
        <title>Differential beta-glucosidase expression as a function of carbon source availability in Talaromyces amestolkiae: a genomic and proteomic approach.</title>
        <authorList>
            <person name="de Eugenio L.I."/>
            <person name="Mendez-Liter J.A."/>
            <person name="Nieto-Dominguez M."/>
            <person name="Alonso L."/>
            <person name="Gil-Munoz J."/>
            <person name="Barriuso J."/>
            <person name="Prieto A."/>
            <person name="Martinez M.J."/>
        </authorList>
    </citation>
    <scope>NUCLEOTIDE SEQUENCE [LARGE SCALE GENOMIC DNA]</scope>
    <source>
        <strain evidence="3 4">CIB</strain>
    </source>
</reference>
<feature type="compositionally biased region" description="Low complexity" evidence="1">
    <location>
        <begin position="886"/>
        <end position="896"/>
    </location>
</feature>
<feature type="region of interest" description="Disordered" evidence="1">
    <location>
        <begin position="854"/>
        <end position="977"/>
    </location>
</feature>
<dbReference type="RefSeq" id="XP_040728672.1">
    <property type="nucleotide sequence ID" value="XM_040873731.1"/>
</dbReference>
<accession>A0A364KKT3</accession>
<evidence type="ECO:0000313" key="3">
    <source>
        <dbReference type="EMBL" id="RAO64155.1"/>
    </source>
</evidence>
<feature type="compositionally biased region" description="Basic and acidic residues" evidence="1">
    <location>
        <begin position="672"/>
        <end position="687"/>
    </location>
</feature>
<comment type="caution">
    <text evidence="3">The sequence shown here is derived from an EMBL/GenBank/DDBJ whole genome shotgun (WGS) entry which is preliminary data.</text>
</comment>
<keyword evidence="2" id="KW-1133">Transmembrane helix</keyword>
<dbReference type="GeneID" id="63789384"/>
<feature type="compositionally biased region" description="Low complexity" evidence="1">
    <location>
        <begin position="915"/>
        <end position="927"/>
    </location>
</feature>
<gene>
    <name evidence="3" type="ORF">BHQ10_000167</name>
</gene>
<keyword evidence="4" id="KW-1185">Reference proteome</keyword>
<name>A0A364KKT3_TALAM</name>
<dbReference type="Proteomes" id="UP000249363">
    <property type="component" value="Unassembled WGS sequence"/>
</dbReference>
<feature type="compositionally biased region" description="Low complexity" evidence="1">
    <location>
        <begin position="584"/>
        <end position="598"/>
    </location>
</feature>
<evidence type="ECO:0000256" key="1">
    <source>
        <dbReference type="SAM" id="MobiDB-lite"/>
    </source>
</evidence>
<dbReference type="OrthoDB" id="205993at2759"/>
<dbReference type="AlphaFoldDB" id="A0A364KKT3"/>
<dbReference type="Gene3D" id="2.120.10.80">
    <property type="entry name" value="Kelch-type beta propeller"/>
    <property type="match status" value="1"/>
</dbReference>
<proteinExistence type="predicted"/>
<dbReference type="InterPro" id="IPR015915">
    <property type="entry name" value="Kelch-typ_b-propeller"/>
</dbReference>
<evidence type="ECO:0000256" key="2">
    <source>
        <dbReference type="SAM" id="Phobius"/>
    </source>
</evidence>
<feature type="compositionally biased region" description="Basic and acidic residues" evidence="1">
    <location>
        <begin position="904"/>
        <end position="914"/>
    </location>
</feature>
<protein>
    <submittedName>
        <fullName evidence="3">Uncharacterized protein</fullName>
    </submittedName>
</protein>
<feature type="compositionally biased region" description="Acidic residues" evidence="1">
    <location>
        <begin position="624"/>
        <end position="634"/>
    </location>
</feature>
<feature type="region of interest" description="Disordered" evidence="1">
    <location>
        <begin position="578"/>
        <end position="602"/>
    </location>
</feature>
<feature type="compositionally biased region" description="Polar residues" evidence="1">
    <location>
        <begin position="721"/>
        <end position="741"/>
    </location>
</feature>
<feature type="compositionally biased region" description="Polar residues" evidence="1">
    <location>
        <begin position="825"/>
        <end position="837"/>
    </location>
</feature>